<keyword evidence="3" id="KW-1185">Reference proteome</keyword>
<feature type="region of interest" description="Disordered" evidence="1">
    <location>
        <begin position="727"/>
        <end position="760"/>
    </location>
</feature>
<feature type="compositionally biased region" description="Basic and acidic residues" evidence="1">
    <location>
        <begin position="483"/>
        <end position="496"/>
    </location>
</feature>
<gene>
    <name evidence="2" type="ORF">H4Q32_006092</name>
</gene>
<feature type="compositionally biased region" description="Basic and acidic residues" evidence="1">
    <location>
        <begin position="339"/>
        <end position="353"/>
    </location>
</feature>
<feature type="region of interest" description="Disordered" evidence="1">
    <location>
        <begin position="513"/>
        <end position="567"/>
    </location>
</feature>
<feature type="region of interest" description="Disordered" evidence="1">
    <location>
        <begin position="1062"/>
        <end position="1081"/>
    </location>
</feature>
<feature type="compositionally biased region" description="Basic and acidic residues" evidence="1">
    <location>
        <begin position="455"/>
        <end position="474"/>
    </location>
</feature>
<feature type="compositionally biased region" description="Polar residues" evidence="1">
    <location>
        <begin position="672"/>
        <end position="686"/>
    </location>
</feature>
<feature type="compositionally biased region" description="Polar residues" evidence="1">
    <location>
        <begin position="527"/>
        <end position="537"/>
    </location>
</feature>
<feature type="compositionally biased region" description="Polar residues" evidence="1">
    <location>
        <begin position="282"/>
        <end position="300"/>
    </location>
</feature>
<feature type="region of interest" description="Disordered" evidence="1">
    <location>
        <begin position="48"/>
        <end position="75"/>
    </location>
</feature>
<protein>
    <submittedName>
        <fullName evidence="2">Uncharacterized protein</fullName>
    </submittedName>
</protein>
<feature type="region of interest" description="Disordered" evidence="1">
    <location>
        <begin position="144"/>
        <end position="377"/>
    </location>
</feature>
<reference evidence="2 3" key="1">
    <citation type="submission" date="2022-01" db="EMBL/GenBank/DDBJ databases">
        <title>A high-quality chromosome-level genome assembly of rohu carp, Labeo rohita.</title>
        <authorList>
            <person name="Arick M.A. II"/>
            <person name="Hsu C.-Y."/>
            <person name="Magbanua Z."/>
            <person name="Pechanova O."/>
            <person name="Grover C."/>
            <person name="Miller E."/>
            <person name="Thrash A."/>
            <person name="Ezzel L."/>
            <person name="Alam S."/>
            <person name="Benzie J."/>
            <person name="Hamilton M."/>
            <person name="Karsi A."/>
            <person name="Lawrence M.L."/>
            <person name="Peterson D.G."/>
        </authorList>
    </citation>
    <scope>NUCLEOTIDE SEQUENCE [LARGE SCALE GENOMIC DNA]</scope>
    <source>
        <strain evidence="3">BAU-BD-2019</strain>
        <tissue evidence="2">Blood</tissue>
    </source>
</reference>
<evidence type="ECO:0000256" key="1">
    <source>
        <dbReference type="SAM" id="MobiDB-lite"/>
    </source>
</evidence>
<sequence>MGKPLSRPDCLRQNPRCLGKGDDEEAYIEDCYVPQRSIYDTMRINEQIDQGSKLSQPSRSTLGSGGGEGSTLSSNGTLGADIGGVFVARGGPTDAGVKRLDERVIFDALKLTGDPQSMSPVGGVGSAVVIPASNSAAVGAAVVTKRRHQGGDKKDNPNRRSWKAFMPPTYPEFAERLELSPGESGEKRLSGAGIPVSPLHPVPLLLASSSTSSTPLAPPFSPSPASSGGPQTPPVSSSPSFTPTVSPIPSHLPHPFKQKQPLQLHSHKPATALSSPAKEQPPSETTSFVQSGSPQASPSIAQVERKRGEQSKPTQAPMCIRSVSEEPPQNWDATAARTSDNERDSPLLEHDQDTIPLIPPKPVFCPPTKARTWPRSIRGSKRSLGHVRVLPILPPLPPVLGEESDEESLYLLDPPSPFLQEGEGLNYGGLPLSPCISQEGGEDGLLGWPPPTSGLREKTASELRFEEDERRILEELEEENDMDREQEKKEEEERLEMEERNWQAVLKLESSETSGISWEVEEEESQLQDWETQQLASSGHWPLLTPPVGFGGSEAPSASPCPSSEAGSDELFLELERQCLEEDIDKSTVSEQRDPSQTCEYFDTFDKLFVVKMDQAEVKHDIKELYDEDCAVMSAQDVTEHTDSTEPCVTQMNRNSTESTQSCFSAEDIDQSPDQLQSCLPSNSEGNNHDQDDYTSYIVDVDALDSESSGIQTSHQDGTVPSDAFQTASYEQPESDSDLGSGASSDHEEQEDEEVMKQDETSDIHISLLHGLFPLENLNLGIFTTDLEGVEIEDSIHQSPECSVLEDEAEREVRDSHYETVSHEDAVSSEPAQVTMEMTFDQEGASSKSEKNEEILVSMEVFVQEEVSSHDWEVTEAVQGTTSTPKSNASYSQLDSPNINIDSAPPSPLPVSTTKHESRTAGLDSKDADAFVATDSFVYLAVAVPPQYPQDCPSSPSVESAPPSPLLKCCPEPEEGAFLSSDSFVYLAAPERLVSDGGSACEDCQDLDSESEETRSGVDFVLGSMTGDSEWDSDGSGLEPVHQQRDQWEQLEPGLLYGLFNEGENEGNSQEGVESHDNDCEDTCEASSVEEISPLKHDLDLDTKLQSDGTAIEIRKARLSKPRESTTDLGKDLCNLLEQHSVTGRLQ</sequence>
<organism evidence="2 3">
    <name type="scientific">Labeo rohita</name>
    <name type="common">Indian major carp</name>
    <name type="synonym">Cyprinus rohita</name>
    <dbReference type="NCBI Taxonomy" id="84645"/>
    <lineage>
        <taxon>Eukaryota</taxon>
        <taxon>Metazoa</taxon>
        <taxon>Chordata</taxon>
        <taxon>Craniata</taxon>
        <taxon>Vertebrata</taxon>
        <taxon>Euteleostomi</taxon>
        <taxon>Actinopterygii</taxon>
        <taxon>Neopterygii</taxon>
        <taxon>Teleostei</taxon>
        <taxon>Ostariophysi</taxon>
        <taxon>Cypriniformes</taxon>
        <taxon>Cyprinidae</taxon>
        <taxon>Labeoninae</taxon>
        <taxon>Labeonini</taxon>
        <taxon>Labeo</taxon>
    </lineage>
</organism>
<feature type="compositionally biased region" description="Low complexity" evidence="1">
    <location>
        <begin position="553"/>
        <end position="566"/>
    </location>
</feature>
<feature type="compositionally biased region" description="Basic and acidic residues" evidence="1">
    <location>
        <begin position="173"/>
        <end position="189"/>
    </location>
</feature>
<feature type="region of interest" description="Disordered" evidence="1">
    <location>
        <begin position="430"/>
        <end position="496"/>
    </location>
</feature>
<dbReference type="EMBL" id="JACTAM010000019">
    <property type="protein sequence ID" value="KAI2652792.1"/>
    <property type="molecule type" value="Genomic_DNA"/>
</dbReference>
<evidence type="ECO:0000313" key="3">
    <source>
        <dbReference type="Proteomes" id="UP000830375"/>
    </source>
</evidence>
<name>A0ABQ8LQ59_LABRO</name>
<comment type="caution">
    <text evidence="2">The sequence shown here is derived from an EMBL/GenBank/DDBJ whole genome shotgun (WGS) entry which is preliminary data.</text>
</comment>
<feature type="region of interest" description="Disordered" evidence="1">
    <location>
        <begin position="659"/>
        <end position="693"/>
    </location>
</feature>
<feature type="compositionally biased region" description="Polar residues" evidence="1">
    <location>
        <begin position="48"/>
        <end position="57"/>
    </location>
</feature>
<feature type="compositionally biased region" description="Low complexity" evidence="1">
    <location>
        <begin position="223"/>
        <end position="249"/>
    </location>
</feature>
<feature type="region of interest" description="Disordered" evidence="1">
    <location>
        <begin position="879"/>
        <end position="923"/>
    </location>
</feature>
<feature type="compositionally biased region" description="Basic and acidic residues" evidence="1">
    <location>
        <begin position="914"/>
        <end position="923"/>
    </location>
</feature>
<accession>A0ABQ8LQ59</accession>
<feature type="compositionally biased region" description="Basic and acidic residues" evidence="1">
    <location>
        <begin position="149"/>
        <end position="158"/>
    </location>
</feature>
<feature type="compositionally biased region" description="Low complexity" evidence="1">
    <location>
        <begin position="195"/>
        <end position="215"/>
    </location>
</feature>
<evidence type="ECO:0000313" key="2">
    <source>
        <dbReference type="EMBL" id="KAI2652792.1"/>
    </source>
</evidence>
<dbReference type="Proteomes" id="UP000830375">
    <property type="component" value="Unassembled WGS sequence"/>
</dbReference>
<feature type="compositionally biased region" description="Polar residues" evidence="1">
    <location>
        <begin position="879"/>
        <end position="901"/>
    </location>
</feature>
<proteinExistence type="predicted"/>
<feature type="region of interest" description="Disordered" evidence="1">
    <location>
        <begin position="1"/>
        <end position="21"/>
    </location>
</feature>